<dbReference type="AlphaFoldDB" id="A0A0D2JAN7"/>
<evidence type="ECO:0000256" key="6">
    <source>
        <dbReference type="ARBA" id="ARBA00022989"/>
    </source>
</evidence>
<gene>
    <name evidence="11" type="ORF">X474_04735</name>
</gene>
<dbReference type="Gene3D" id="3.10.20.310">
    <property type="entry name" value="membrane protein fhac"/>
    <property type="match status" value="1"/>
</dbReference>
<comment type="subcellular location">
    <subcellularLocation>
        <location evidence="1">Membrane</location>
    </subcellularLocation>
</comment>
<dbReference type="InterPro" id="IPR034746">
    <property type="entry name" value="POTRA"/>
</dbReference>
<dbReference type="InParanoid" id="A0A0D2JAN7"/>
<comment type="caution">
    <text evidence="11">The sequence shown here is derived from an EMBL/GenBank/DDBJ whole genome shotgun (WGS) entry which is preliminary data.</text>
</comment>
<dbReference type="InterPro" id="IPR005548">
    <property type="entry name" value="Cell_div_FtsQ/DivIB_C"/>
</dbReference>
<dbReference type="EMBL" id="AZAC01000004">
    <property type="protein sequence ID" value="KIX15194.1"/>
    <property type="molecule type" value="Genomic_DNA"/>
</dbReference>
<dbReference type="RefSeq" id="WP_044346993.1">
    <property type="nucleotide sequence ID" value="NZ_AZAC01000004.1"/>
</dbReference>
<keyword evidence="4" id="KW-0132">Cell division</keyword>
<organism evidence="11 12">
    <name type="scientific">Dethiosulfatarculus sandiegensis</name>
    <dbReference type="NCBI Taxonomy" id="1429043"/>
    <lineage>
        <taxon>Bacteria</taxon>
        <taxon>Pseudomonadati</taxon>
        <taxon>Thermodesulfobacteriota</taxon>
        <taxon>Desulfarculia</taxon>
        <taxon>Desulfarculales</taxon>
        <taxon>Desulfarculaceae</taxon>
        <taxon>Dethiosulfatarculus</taxon>
    </lineage>
</organism>
<evidence type="ECO:0000313" key="11">
    <source>
        <dbReference type="EMBL" id="KIX15194.1"/>
    </source>
</evidence>
<evidence type="ECO:0000256" key="9">
    <source>
        <dbReference type="SAM" id="MobiDB-lite"/>
    </source>
</evidence>
<dbReference type="PANTHER" id="PTHR35851:SF1">
    <property type="entry name" value="CELL DIVISION PROTEIN FTSQ"/>
    <property type="match status" value="1"/>
</dbReference>
<keyword evidence="7" id="KW-0472">Membrane</keyword>
<evidence type="ECO:0000256" key="3">
    <source>
        <dbReference type="ARBA" id="ARBA00022519"/>
    </source>
</evidence>
<evidence type="ECO:0000259" key="10">
    <source>
        <dbReference type="PROSITE" id="PS51779"/>
    </source>
</evidence>
<evidence type="ECO:0000256" key="4">
    <source>
        <dbReference type="ARBA" id="ARBA00022618"/>
    </source>
</evidence>
<keyword evidence="5" id="KW-0812">Transmembrane</keyword>
<dbReference type="OrthoDB" id="5430212at2"/>
<accession>A0A0D2JAN7</accession>
<evidence type="ECO:0000256" key="1">
    <source>
        <dbReference type="ARBA" id="ARBA00004370"/>
    </source>
</evidence>
<evidence type="ECO:0000313" key="12">
    <source>
        <dbReference type="Proteomes" id="UP000032233"/>
    </source>
</evidence>
<keyword evidence="6" id="KW-1133">Transmembrane helix</keyword>
<proteinExistence type="predicted"/>
<dbReference type="GO" id="GO:0090529">
    <property type="term" value="P:cell septum assembly"/>
    <property type="evidence" value="ECO:0007669"/>
    <property type="project" value="InterPro"/>
</dbReference>
<feature type="compositionally biased region" description="Basic residues" evidence="9">
    <location>
        <begin position="27"/>
        <end position="37"/>
    </location>
</feature>
<dbReference type="GO" id="GO:0016020">
    <property type="term" value="C:membrane"/>
    <property type="evidence" value="ECO:0007669"/>
    <property type="project" value="UniProtKB-SubCell"/>
</dbReference>
<name>A0A0D2JAN7_9BACT</name>
<evidence type="ECO:0000256" key="7">
    <source>
        <dbReference type="ARBA" id="ARBA00023136"/>
    </source>
</evidence>
<sequence length="299" mass="33181">MFKLSAKKGSLTKGRVEKARSVSPRLNRQKVKRRPSQKPKGMSPAGKAFWKGLFRVFAMAVITLLVSGGLLAAYASLATHPGFQVKRAEIKGVKRLPELEILRTAGIGSRTNILSLPVGAIEKKLTEMSWVREASVNRVLPDQVRITIKEYEPKQLALVEGGFYYLDAAMRAFAPMGVAPSLDLPLLTGLTKADLVDPDDDVRALLDASLELLNCLPAKEKKAGGSLSEIHLDRVWGLSLVFSDLFPTVRIGRGDFKTRLARLEKVKSDLLRRQELKRVLLIDLSDERRVFVRLRGDSL</sequence>
<feature type="domain" description="POTRA" evidence="10">
    <location>
        <begin position="83"/>
        <end position="151"/>
    </location>
</feature>
<evidence type="ECO:0000256" key="2">
    <source>
        <dbReference type="ARBA" id="ARBA00022475"/>
    </source>
</evidence>
<reference evidence="11 12" key="1">
    <citation type="submission" date="2013-11" db="EMBL/GenBank/DDBJ databases">
        <title>Metagenomic analysis of a methanogenic consortium involved in long chain n-alkane degradation.</title>
        <authorList>
            <person name="Davidova I.A."/>
            <person name="Callaghan A.V."/>
            <person name="Wawrik B."/>
            <person name="Pruitt S."/>
            <person name="Marks C."/>
            <person name="Duncan K.E."/>
            <person name="Suflita J.M."/>
        </authorList>
    </citation>
    <scope>NUCLEOTIDE SEQUENCE [LARGE SCALE GENOMIC DNA]</scope>
    <source>
        <strain evidence="11 12">SPR</strain>
    </source>
</reference>
<dbReference type="Pfam" id="PF08478">
    <property type="entry name" value="POTRA_1"/>
    <property type="match status" value="1"/>
</dbReference>
<evidence type="ECO:0000256" key="5">
    <source>
        <dbReference type="ARBA" id="ARBA00022692"/>
    </source>
</evidence>
<dbReference type="PANTHER" id="PTHR35851">
    <property type="entry name" value="CELL DIVISION PROTEIN FTSQ"/>
    <property type="match status" value="1"/>
</dbReference>
<dbReference type="STRING" id="1429043.X474_04735"/>
<evidence type="ECO:0000256" key="8">
    <source>
        <dbReference type="ARBA" id="ARBA00023306"/>
    </source>
</evidence>
<protein>
    <recommendedName>
        <fullName evidence="10">POTRA domain-containing protein</fullName>
    </recommendedName>
</protein>
<dbReference type="Proteomes" id="UP000032233">
    <property type="component" value="Unassembled WGS sequence"/>
</dbReference>
<keyword evidence="2" id="KW-1003">Cell membrane</keyword>
<dbReference type="Pfam" id="PF03799">
    <property type="entry name" value="FtsQ_DivIB_C"/>
    <property type="match status" value="1"/>
</dbReference>
<keyword evidence="3" id="KW-0997">Cell inner membrane</keyword>
<dbReference type="InterPro" id="IPR026579">
    <property type="entry name" value="FtsQ"/>
</dbReference>
<feature type="region of interest" description="Disordered" evidence="9">
    <location>
        <begin position="1"/>
        <end position="44"/>
    </location>
</feature>
<dbReference type="PROSITE" id="PS51779">
    <property type="entry name" value="POTRA"/>
    <property type="match status" value="1"/>
</dbReference>
<dbReference type="InterPro" id="IPR013685">
    <property type="entry name" value="POTRA_FtsQ_type"/>
</dbReference>
<keyword evidence="12" id="KW-1185">Reference proteome</keyword>
<keyword evidence="8" id="KW-0131">Cell cycle</keyword>